<evidence type="ECO:0000313" key="1">
    <source>
        <dbReference type="EMBL" id="KIN03653.1"/>
    </source>
</evidence>
<reference evidence="2" key="2">
    <citation type="submission" date="2015-01" db="EMBL/GenBank/DDBJ databases">
        <title>Evolutionary Origins and Diversification of the Mycorrhizal Mutualists.</title>
        <authorList>
            <consortium name="DOE Joint Genome Institute"/>
            <consortium name="Mycorrhizal Genomics Consortium"/>
            <person name="Kohler A."/>
            <person name="Kuo A."/>
            <person name="Nagy L.G."/>
            <person name="Floudas D."/>
            <person name="Copeland A."/>
            <person name="Barry K.W."/>
            <person name="Cichocki N."/>
            <person name="Veneault-Fourrey C."/>
            <person name="LaButti K."/>
            <person name="Lindquist E.A."/>
            <person name="Lipzen A."/>
            <person name="Lundell T."/>
            <person name="Morin E."/>
            <person name="Murat C."/>
            <person name="Riley R."/>
            <person name="Ohm R."/>
            <person name="Sun H."/>
            <person name="Tunlid A."/>
            <person name="Henrissat B."/>
            <person name="Grigoriev I.V."/>
            <person name="Hibbett D.S."/>
            <person name="Martin F."/>
        </authorList>
    </citation>
    <scope>NUCLEOTIDE SEQUENCE [LARGE SCALE GENOMIC DNA]</scope>
    <source>
        <strain evidence="2">Zn</strain>
    </source>
</reference>
<dbReference type="InParanoid" id="A0A0C3DNP2"/>
<dbReference type="SMART" id="SM00367">
    <property type="entry name" value="LRR_CC"/>
    <property type="match status" value="2"/>
</dbReference>
<keyword evidence="2" id="KW-1185">Reference proteome</keyword>
<gene>
    <name evidence="1" type="ORF">OIDMADRAFT_158373</name>
</gene>
<sequence>MPEIPSIDLQKPHTLRKHCIAAAFPDRADRTSFSSTKESDTGVAQSFTNSKTSSYLRWEFGVSGSEEAIDDTASIRSGESPETELLPEEITMLNPQSTLHGLVCPCDSFRGWKNISLGGKVASKSFSDLRRLALRWEWEPNEQQTKNRDGSFLAGKSPFERLPMELLGTIIDQLATDIPPNGFTSRNIDLMSLLLTSRSLHSATLCTLYAQITIPHSRIFRKFLTHVSLHPALGTIVRRLDFSHYNPTGAGLSKRERMETKNLIPETLKQCLELTPNLREFLVQEHIDDEVDINVLRHLLCELPKLKAVDFCACSSTKFKHAWNGMLESSAVLPETLPIERLGLHECTVLPAEVFGMLLPRMPNLTHLDVAHTRITDEALHSIPKTAHLTHLNLSKCAYLTDEGVISFLANHPAATTLVYLNLGMDAKSHDLFDEDTLATLIPLLPASLRSLNLKGSKMVSEHIPLLLPLTKHLEELSLGRNLDLDAISQLFKPEDEHKEGWTQPQLRYLDVSDLPWAAFDLPYLFSMRCPLLKDTSLPLEVLEVGPETSKKLEKSQVSLQRAGWCVKDAGRRWWVVRDFGNRLVKEGGVTMQRDSGGRGWKWGASFWGMRKIPMAQTDVGGMYGHYMFKR</sequence>
<dbReference type="PANTHER" id="PTHR13318:SF190">
    <property type="entry name" value="PARTNER OF PAIRED, ISOFORM B"/>
    <property type="match status" value="1"/>
</dbReference>
<dbReference type="GO" id="GO:0031146">
    <property type="term" value="P:SCF-dependent proteasomal ubiquitin-dependent protein catabolic process"/>
    <property type="evidence" value="ECO:0007669"/>
    <property type="project" value="TreeGrafter"/>
</dbReference>
<organism evidence="1 2">
    <name type="scientific">Oidiodendron maius (strain Zn)</name>
    <dbReference type="NCBI Taxonomy" id="913774"/>
    <lineage>
        <taxon>Eukaryota</taxon>
        <taxon>Fungi</taxon>
        <taxon>Dikarya</taxon>
        <taxon>Ascomycota</taxon>
        <taxon>Pezizomycotina</taxon>
        <taxon>Leotiomycetes</taxon>
        <taxon>Leotiomycetes incertae sedis</taxon>
        <taxon>Myxotrichaceae</taxon>
        <taxon>Oidiodendron</taxon>
    </lineage>
</organism>
<dbReference type="Pfam" id="PF13516">
    <property type="entry name" value="LRR_6"/>
    <property type="match status" value="2"/>
</dbReference>
<proteinExistence type="predicted"/>
<name>A0A0C3DNP2_OIDMZ</name>
<dbReference type="InterPro" id="IPR001611">
    <property type="entry name" value="Leu-rich_rpt"/>
</dbReference>
<evidence type="ECO:0008006" key="3">
    <source>
        <dbReference type="Google" id="ProtNLM"/>
    </source>
</evidence>
<dbReference type="InterPro" id="IPR032675">
    <property type="entry name" value="LRR_dom_sf"/>
</dbReference>
<dbReference type="STRING" id="913774.A0A0C3DNP2"/>
<accession>A0A0C3DNP2</accession>
<dbReference type="HOGENOM" id="CLU_025206_1_0_1"/>
<dbReference type="PANTHER" id="PTHR13318">
    <property type="entry name" value="PARTNER OF PAIRED, ISOFORM B-RELATED"/>
    <property type="match status" value="1"/>
</dbReference>
<dbReference type="Gene3D" id="3.80.10.10">
    <property type="entry name" value="Ribonuclease Inhibitor"/>
    <property type="match status" value="1"/>
</dbReference>
<reference evidence="1 2" key="1">
    <citation type="submission" date="2014-04" db="EMBL/GenBank/DDBJ databases">
        <authorList>
            <consortium name="DOE Joint Genome Institute"/>
            <person name="Kuo A."/>
            <person name="Martino E."/>
            <person name="Perotto S."/>
            <person name="Kohler A."/>
            <person name="Nagy L.G."/>
            <person name="Floudas D."/>
            <person name="Copeland A."/>
            <person name="Barry K.W."/>
            <person name="Cichocki N."/>
            <person name="Veneault-Fourrey C."/>
            <person name="LaButti K."/>
            <person name="Lindquist E.A."/>
            <person name="Lipzen A."/>
            <person name="Lundell T."/>
            <person name="Morin E."/>
            <person name="Murat C."/>
            <person name="Sun H."/>
            <person name="Tunlid A."/>
            <person name="Henrissat B."/>
            <person name="Grigoriev I.V."/>
            <person name="Hibbett D.S."/>
            <person name="Martin F."/>
            <person name="Nordberg H.P."/>
            <person name="Cantor M.N."/>
            <person name="Hua S.X."/>
        </authorList>
    </citation>
    <scope>NUCLEOTIDE SEQUENCE [LARGE SCALE GENOMIC DNA]</scope>
    <source>
        <strain evidence="1 2">Zn</strain>
    </source>
</reference>
<dbReference type="Proteomes" id="UP000054321">
    <property type="component" value="Unassembled WGS sequence"/>
</dbReference>
<dbReference type="AlphaFoldDB" id="A0A0C3DNP2"/>
<protein>
    <recommendedName>
        <fullName evidence="3">F-box domain-containing protein</fullName>
    </recommendedName>
</protein>
<dbReference type="OrthoDB" id="9994419at2759"/>
<evidence type="ECO:0000313" key="2">
    <source>
        <dbReference type="Proteomes" id="UP000054321"/>
    </source>
</evidence>
<dbReference type="EMBL" id="KN832873">
    <property type="protein sequence ID" value="KIN03653.1"/>
    <property type="molecule type" value="Genomic_DNA"/>
</dbReference>
<dbReference type="InterPro" id="IPR006553">
    <property type="entry name" value="Leu-rich_rpt_Cys-con_subtyp"/>
</dbReference>
<dbReference type="GO" id="GO:0019005">
    <property type="term" value="C:SCF ubiquitin ligase complex"/>
    <property type="evidence" value="ECO:0007669"/>
    <property type="project" value="TreeGrafter"/>
</dbReference>
<dbReference type="SUPFAM" id="SSF52047">
    <property type="entry name" value="RNI-like"/>
    <property type="match status" value="1"/>
</dbReference>